<evidence type="ECO:0000313" key="2">
    <source>
        <dbReference type="Proteomes" id="UP000241788"/>
    </source>
</evidence>
<protein>
    <submittedName>
        <fullName evidence="1">NgoMIV restriction enzyme</fullName>
    </submittedName>
</protein>
<organism evidence="1 2">
    <name type="scientific">Solilutibacter tolerans</name>
    <dbReference type="NCBI Taxonomy" id="1604334"/>
    <lineage>
        <taxon>Bacteria</taxon>
        <taxon>Pseudomonadati</taxon>
        <taxon>Pseudomonadota</taxon>
        <taxon>Gammaproteobacteria</taxon>
        <taxon>Lysobacterales</taxon>
        <taxon>Lysobacteraceae</taxon>
        <taxon>Solilutibacter</taxon>
    </lineage>
</organism>
<proteinExistence type="predicted"/>
<evidence type="ECO:0000313" key="1">
    <source>
        <dbReference type="EMBL" id="SIQ18062.1"/>
    </source>
</evidence>
<dbReference type="GO" id="GO:0009307">
    <property type="term" value="P:DNA restriction-modification system"/>
    <property type="evidence" value="ECO:0007669"/>
    <property type="project" value="InterPro"/>
</dbReference>
<accession>A0A1N6QNI4</accession>
<dbReference type="RefSeq" id="WP_076585486.1">
    <property type="nucleotide sequence ID" value="NZ_FTLW01000002.1"/>
</dbReference>
<dbReference type="EMBL" id="FTLW01000002">
    <property type="protein sequence ID" value="SIQ18062.1"/>
    <property type="molecule type" value="Genomic_DNA"/>
</dbReference>
<dbReference type="Proteomes" id="UP000241788">
    <property type="component" value="Unassembled WGS sequence"/>
</dbReference>
<reference evidence="2" key="1">
    <citation type="submission" date="2017-01" db="EMBL/GenBank/DDBJ databases">
        <authorList>
            <person name="Varghese N."/>
            <person name="Submissions S."/>
        </authorList>
    </citation>
    <scope>NUCLEOTIDE SEQUENCE [LARGE SCALE GENOMIC DNA]</scope>
    <source>
        <strain evidence="2">UM1</strain>
    </source>
</reference>
<gene>
    <name evidence="1" type="ORF">SAMN05421546_0754</name>
</gene>
<dbReference type="STRING" id="1604334.SAMN05421546_0754"/>
<dbReference type="OrthoDB" id="5504137at2"/>
<dbReference type="Gene3D" id="3.40.50.10010">
    <property type="entry name" value="Type-2 restriction enzyme NgoMIV"/>
    <property type="match status" value="1"/>
</dbReference>
<dbReference type="InterPro" id="IPR015105">
    <property type="entry name" value="NgoMIV"/>
</dbReference>
<name>A0A1N6QNI4_9GAMM</name>
<dbReference type="CDD" id="cd22340">
    <property type="entry name" value="NgoMIV-like"/>
    <property type="match status" value="1"/>
</dbReference>
<dbReference type="AlphaFoldDB" id="A0A1N6QNI4"/>
<dbReference type="GO" id="GO:0009036">
    <property type="term" value="F:type II site-specific deoxyribonuclease activity"/>
    <property type="evidence" value="ECO:0007669"/>
    <property type="project" value="InterPro"/>
</dbReference>
<dbReference type="InterPro" id="IPR037083">
    <property type="entry name" value="NgoMIV_sf"/>
</dbReference>
<sequence length="293" mass="31825">MSQLSLIARARKDFHKRLLASILQIDDSGVPGNADRSSASSCNIASGIAQKLLAENGVRTVAQTSGNKFEEVVALFISNTFPNLSNLRPGTWDVRQIKSRGGSEISKYSQYEHLAALTEAAKGNLELSAALGNDYTITPDVVITRQPETDAVINSIGHIVDSEVALRSDLRDRSLGRPPLLHASISTKWTLRSDRAQNARSEALNLIRNRKGRQPHIVVVTGEPTPSRLASLALGTGDIDCVYHFALHELIETVSELSDSPGTKISDSDDLLRIMVEGKRLKDISDLPLDLAV</sequence>
<keyword evidence="2" id="KW-1185">Reference proteome</keyword>
<dbReference type="Pfam" id="PF09015">
    <property type="entry name" value="NgoMIV_restric"/>
    <property type="match status" value="1"/>
</dbReference>
<dbReference type="SUPFAM" id="SSF52980">
    <property type="entry name" value="Restriction endonuclease-like"/>
    <property type="match status" value="1"/>
</dbReference>
<dbReference type="InterPro" id="IPR011335">
    <property type="entry name" value="Restrct_endonuc-II-like"/>
</dbReference>